<dbReference type="Gene3D" id="3.30.450.20">
    <property type="entry name" value="PAS domain"/>
    <property type="match status" value="1"/>
</dbReference>
<dbReference type="SMART" id="SM00388">
    <property type="entry name" value="HisKA"/>
    <property type="match status" value="2"/>
</dbReference>
<dbReference type="Gene3D" id="3.30.565.10">
    <property type="entry name" value="Histidine kinase-like ATPase, C-terminal domain"/>
    <property type="match status" value="2"/>
</dbReference>
<keyword evidence="8" id="KW-1185">Reference proteome</keyword>
<evidence type="ECO:0000313" key="8">
    <source>
        <dbReference type="Proteomes" id="UP001291309"/>
    </source>
</evidence>
<dbReference type="InterPro" id="IPR003661">
    <property type="entry name" value="HisK_dim/P_dom"/>
</dbReference>
<dbReference type="PROSITE" id="PS50110">
    <property type="entry name" value="RESPONSE_REGULATORY"/>
    <property type="match status" value="1"/>
</dbReference>
<comment type="catalytic activity">
    <reaction evidence="1">
        <text>ATP + protein L-histidine = ADP + protein N-phospho-L-histidine.</text>
        <dbReference type="EC" id="2.7.13.3"/>
    </reaction>
</comment>
<dbReference type="CDD" id="cd16922">
    <property type="entry name" value="HATPase_EvgS-ArcB-TorS-like"/>
    <property type="match status" value="1"/>
</dbReference>
<dbReference type="SMART" id="SM00387">
    <property type="entry name" value="HATPase_c"/>
    <property type="match status" value="2"/>
</dbReference>
<dbReference type="InterPro" id="IPR005467">
    <property type="entry name" value="His_kinase_dom"/>
</dbReference>
<dbReference type="EC" id="2.7.13.3" evidence="2"/>
<dbReference type="PRINTS" id="PR00344">
    <property type="entry name" value="BCTRLSENSOR"/>
</dbReference>
<dbReference type="InterPro" id="IPR011006">
    <property type="entry name" value="CheY-like_superfamily"/>
</dbReference>
<dbReference type="CDD" id="cd17574">
    <property type="entry name" value="REC_OmpR"/>
    <property type="match status" value="1"/>
</dbReference>
<dbReference type="InterPro" id="IPR001789">
    <property type="entry name" value="Sig_transdc_resp-reg_receiver"/>
</dbReference>
<dbReference type="RefSeq" id="WP_321544529.1">
    <property type="nucleotide sequence ID" value="NZ_JAXIVS010000002.1"/>
</dbReference>
<feature type="domain" description="Response regulatory" evidence="6">
    <location>
        <begin position="612"/>
        <end position="727"/>
    </location>
</feature>
<evidence type="ECO:0000259" key="5">
    <source>
        <dbReference type="PROSITE" id="PS50109"/>
    </source>
</evidence>
<dbReference type="PANTHER" id="PTHR43547:SF2">
    <property type="entry name" value="HYBRID SIGNAL TRANSDUCTION HISTIDINE KINASE C"/>
    <property type="match status" value="1"/>
</dbReference>
<organism evidence="7 8">
    <name type="scientific">Hyalangium rubrum</name>
    <dbReference type="NCBI Taxonomy" id="3103134"/>
    <lineage>
        <taxon>Bacteria</taxon>
        <taxon>Pseudomonadati</taxon>
        <taxon>Myxococcota</taxon>
        <taxon>Myxococcia</taxon>
        <taxon>Myxococcales</taxon>
        <taxon>Cystobacterineae</taxon>
        <taxon>Archangiaceae</taxon>
        <taxon>Hyalangium</taxon>
    </lineage>
</organism>
<evidence type="ECO:0000313" key="7">
    <source>
        <dbReference type="EMBL" id="MDY7225800.1"/>
    </source>
</evidence>
<feature type="domain" description="Histidine kinase" evidence="5">
    <location>
        <begin position="742"/>
        <end position="953"/>
    </location>
</feature>
<dbReference type="Gene3D" id="1.10.287.130">
    <property type="match status" value="1"/>
</dbReference>
<proteinExistence type="predicted"/>
<dbReference type="SUPFAM" id="SSF55781">
    <property type="entry name" value="GAF domain-like"/>
    <property type="match status" value="1"/>
</dbReference>
<comment type="caution">
    <text evidence="7">The sequence shown here is derived from an EMBL/GenBank/DDBJ whole genome shotgun (WGS) entry which is preliminary data.</text>
</comment>
<name>A0ABU5GX85_9BACT</name>
<dbReference type="InterPro" id="IPR036097">
    <property type="entry name" value="HisK_dim/P_sf"/>
</dbReference>
<dbReference type="Pfam" id="PF02518">
    <property type="entry name" value="HATPase_c"/>
    <property type="match status" value="2"/>
</dbReference>
<feature type="domain" description="Histidine kinase" evidence="5">
    <location>
        <begin position="342"/>
        <end position="560"/>
    </location>
</feature>
<dbReference type="PROSITE" id="PS50109">
    <property type="entry name" value="HIS_KIN"/>
    <property type="match status" value="2"/>
</dbReference>
<dbReference type="CDD" id="cd00082">
    <property type="entry name" value="HisKA"/>
    <property type="match status" value="1"/>
</dbReference>
<sequence length="959" mass="103699">MSRDPSADTFIRGGEMGALIRSMDWASTVLGPMEQWPTSLRTVVGVVLENRFPMALWWGTERINLYNDAYRPILGDKHPRALGELAPRVWAEIWHIIGPMGQSILEGHPATWSEHLLLPMQRKGFIEETYFTFSYSPVPNDTGGVGGMLITCQETTEQVLSERRLRMLQDLAVRPTGARTPEQACLLGAQAFQQNLADLPFAHLYLLDETGLHARLVAAVGISVGTPGSAEDPWSLRAVASSGKAVLLRGLRARFGGSLPEGVPDAALVLPVARPGETRLAGILVAGLSPQLVFDEKYRSFLELTAGQVATAIANVSALREAERRAEALAELDRSKTVFFSNVSHEFRTPLTLMLGPLEDLLAGQQGVLTAAQHKQLELIHRSGLRLLKLVNTLLDFSRIEAGRANASYEATDLATLTAELASAYSSIMEQASLKLTVDCPPLPQPVWVDRQMWEKVVLNLLSNAFKFTFAGEIRVSLHIQGEQVALTVADTGSGIPPEELPRIFERFHRVQGAKGRSYEGSGIGLSLVQELVKLHGGTVRVESIPGQGTTFTVLIPTGQAHLPPERIQATKASTPTGMGTAAFLQESSGWLQSATPAPSAPEPDAAPAQGHILVADDNADMREYIQRLLEGRFSVETVKDGHAALAAARERPPDLVLSDVMMPGMDGFGLLQALRADPRTATIPVILLSARAGEEATVEGLKAGANDYLVKPFSARELLMRVEGNVKTARSRQDLDAFAGRIAHDLKNLLSPLALIGMKVKASRDERVQRAGGMLERLTQRANDVLDGMLAFARAGLAEEQESEVRLRGVINDVVEDVSNLRSQVDAELDTREVEDLGVALPRGLLYVILVNLLTNALKFMVDRPVRRVSVSARTNNGHCLLTVKDTGPGIAPEALPHIFEPFFRAPGASASGHGIGLATVQRILRASNGDVHVESTPGVGTTFQVRLPLVPRAAVAS</sequence>
<dbReference type="SMART" id="SM00448">
    <property type="entry name" value="REC"/>
    <property type="match status" value="1"/>
</dbReference>
<dbReference type="SUPFAM" id="SSF47384">
    <property type="entry name" value="Homodimeric domain of signal transducing histidine kinase"/>
    <property type="match status" value="1"/>
</dbReference>
<dbReference type="GO" id="GO:0005524">
    <property type="term" value="F:ATP binding"/>
    <property type="evidence" value="ECO:0007669"/>
    <property type="project" value="UniProtKB-KW"/>
</dbReference>
<dbReference type="Proteomes" id="UP001291309">
    <property type="component" value="Unassembled WGS sequence"/>
</dbReference>
<accession>A0ABU5GX85</accession>
<reference evidence="7 8" key="1">
    <citation type="submission" date="2023-12" db="EMBL/GenBank/DDBJ databases">
        <title>the genome sequence of Hyalangium sp. s54d21.</title>
        <authorList>
            <person name="Zhang X."/>
        </authorList>
    </citation>
    <scope>NUCLEOTIDE SEQUENCE [LARGE SCALE GENOMIC DNA]</scope>
    <source>
        <strain evidence="8">s54d21</strain>
    </source>
</reference>
<dbReference type="CDD" id="cd00075">
    <property type="entry name" value="HATPase"/>
    <property type="match status" value="1"/>
</dbReference>
<dbReference type="EMBL" id="JAXIVS010000002">
    <property type="protein sequence ID" value="MDY7225800.1"/>
    <property type="molecule type" value="Genomic_DNA"/>
</dbReference>
<dbReference type="Gene3D" id="3.40.50.2300">
    <property type="match status" value="1"/>
</dbReference>
<dbReference type="SUPFAM" id="SSF55874">
    <property type="entry name" value="ATPase domain of HSP90 chaperone/DNA topoisomerase II/histidine kinase"/>
    <property type="match status" value="2"/>
</dbReference>
<dbReference type="Pfam" id="PF00072">
    <property type="entry name" value="Response_reg"/>
    <property type="match status" value="1"/>
</dbReference>
<protein>
    <recommendedName>
        <fullName evidence="2">histidine kinase</fullName>
        <ecNumber evidence="2">2.7.13.3</ecNumber>
    </recommendedName>
</protein>
<keyword evidence="3 4" id="KW-0597">Phosphoprotein</keyword>
<evidence type="ECO:0000256" key="1">
    <source>
        <dbReference type="ARBA" id="ARBA00000085"/>
    </source>
</evidence>
<gene>
    <name evidence="7" type="ORF">SYV04_05380</name>
</gene>
<keyword evidence="7" id="KW-0547">Nucleotide-binding</keyword>
<dbReference type="PANTHER" id="PTHR43547">
    <property type="entry name" value="TWO-COMPONENT HISTIDINE KINASE"/>
    <property type="match status" value="1"/>
</dbReference>
<dbReference type="Pfam" id="PF00512">
    <property type="entry name" value="HisKA"/>
    <property type="match status" value="1"/>
</dbReference>
<dbReference type="InterPro" id="IPR004358">
    <property type="entry name" value="Sig_transdc_His_kin-like_C"/>
</dbReference>
<dbReference type="InterPro" id="IPR003594">
    <property type="entry name" value="HATPase_dom"/>
</dbReference>
<dbReference type="SUPFAM" id="SSF52172">
    <property type="entry name" value="CheY-like"/>
    <property type="match status" value="1"/>
</dbReference>
<evidence type="ECO:0000256" key="4">
    <source>
        <dbReference type="PROSITE-ProRule" id="PRU00169"/>
    </source>
</evidence>
<keyword evidence="7" id="KW-0067">ATP-binding</keyword>
<evidence type="ECO:0000259" key="6">
    <source>
        <dbReference type="PROSITE" id="PS50110"/>
    </source>
</evidence>
<feature type="modified residue" description="4-aspartylphosphate" evidence="4">
    <location>
        <position position="660"/>
    </location>
</feature>
<dbReference type="InterPro" id="IPR036890">
    <property type="entry name" value="HATPase_C_sf"/>
</dbReference>
<evidence type="ECO:0000256" key="3">
    <source>
        <dbReference type="ARBA" id="ARBA00022553"/>
    </source>
</evidence>
<evidence type="ECO:0000256" key="2">
    <source>
        <dbReference type="ARBA" id="ARBA00012438"/>
    </source>
</evidence>